<feature type="non-terminal residue" evidence="1">
    <location>
        <position position="60"/>
    </location>
</feature>
<evidence type="ECO:0000313" key="1">
    <source>
        <dbReference type="EMBL" id="CDW28768.1"/>
    </source>
</evidence>
<accession>A0A0K2TRW8</accession>
<organism evidence="1">
    <name type="scientific">Lepeophtheirus salmonis</name>
    <name type="common">Salmon louse</name>
    <name type="synonym">Caligus salmonis</name>
    <dbReference type="NCBI Taxonomy" id="72036"/>
    <lineage>
        <taxon>Eukaryota</taxon>
        <taxon>Metazoa</taxon>
        <taxon>Ecdysozoa</taxon>
        <taxon>Arthropoda</taxon>
        <taxon>Crustacea</taxon>
        <taxon>Multicrustacea</taxon>
        <taxon>Hexanauplia</taxon>
        <taxon>Copepoda</taxon>
        <taxon>Siphonostomatoida</taxon>
        <taxon>Caligidae</taxon>
        <taxon>Lepeophtheirus</taxon>
    </lineage>
</organism>
<protein>
    <submittedName>
        <fullName evidence="1">Uncharacterized protein</fullName>
    </submittedName>
</protein>
<reference evidence="1" key="1">
    <citation type="submission" date="2014-05" db="EMBL/GenBank/DDBJ databases">
        <authorList>
            <person name="Chronopoulou M."/>
        </authorList>
    </citation>
    <scope>NUCLEOTIDE SEQUENCE</scope>
    <source>
        <tissue evidence="1">Whole organism</tissue>
    </source>
</reference>
<name>A0A0K2TRW8_LEPSM</name>
<sequence length="60" mass="6879">MQMKRIKSSSLSLHINNVLLGVEDDTEDLTSCRHITSGLRESNFFMRVCLIFLCLPPRVL</sequence>
<dbReference type="EMBL" id="HACA01011407">
    <property type="protein sequence ID" value="CDW28768.1"/>
    <property type="molecule type" value="Transcribed_RNA"/>
</dbReference>
<dbReference type="AlphaFoldDB" id="A0A0K2TRW8"/>
<proteinExistence type="predicted"/>